<accession>H5TSJ3</accession>
<protein>
    <submittedName>
        <fullName evidence="2">Uncharacterized protein</fullName>
    </submittedName>
</protein>
<feature type="compositionally biased region" description="Basic and acidic residues" evidence="1">
    <location>
        <begin position="35"/>
        <end position="60"/>
    </location>
</feature>
<evidence type="ECO:0000256" key="1">
    <source>
        <dbReference type="SAM" id="MobiDB-lite"/>
    </source>
</evidence>
<feature type="region of interest" description="Disordered" evidence="1">
    <location>
        <begin position="15"/>
        <end position="60"/>
    </location>
</feature>
<dbReference type="Proteomes" id="UP000005038">
    <property type="component" value="Unassembled WGS sequence"/>
</dbReference>
<gene>
    <name evidence="2" type="ORF">GOOTI_219_00080</name>
</gene>
<evidence type="ECO:0000313" key="3">
    <source>
        <dbReference type="Proteomes" id="UP000005038"/>
    </source>
</evidence>
<proteinExistence type="predicted"/>
<organism evidence="2 3">
    <name type="scientific">Gordonia otitidis (strain DSM 44809 / CCUG 52243 / JCM 12355 / NBRC 100426 / IFM 10032)</name>
    <dbReference type="NCBI Taxonomy" id="1108044"/>
    <lineage>
        <taxon>Bacteria</taxon>
        <taxon>Bacillati</taxon>
        <taxon>Actinomycetota</taxon>
        <taxon>Actinomycetes</taxon>
        <taxon>Mycobacteriales</taxon>
        <taxon>Gordoniaceae</taxon>
        <taxon>Gordonia</taxon>
    </lineage>
</organism>
<dbReference type="EMBL" id="BAFB01000219">
    <property type="protein sequence ID" value="GAB36451.1"/>
    <property type="molecule type" value="Genomic_DNA"/>
</dbReference>
<keyword evidence="3" id="KW-1185">Reference proteome</keyword>
<dbReference type="AlphaFoldDB" id="H5TSJ3"/>
<evidence type="ECO:0000313" key="2">
    <source>
        <dbReference type="EMBL" id="GAB36451.1"/>
    </source>
</evidence>
<reference evidence="2" key="1">
    <citation type="submission" date="2012-02" db="EMBL/GenBank/DDBJ databases">
        <title>Whole genome shotgun sequence of Gordonia otitidis NBRC 100426.</title>
        <authorList>
            <person name="Yoshida I."/>
            <person name="Hosoyama A."/>
            <person name="Tsuchikane K."/>
            <person name="Katsumata H."/>
            <person name="Yamazaki S."/>
            <person name="Fujita N."/>
        </authorList>
    </citation>
    <scope>NUCLEOTIDE SEQUENCE [LARGE SCALE GENOMIC DNA]</scope>
    <source>
        <strain evidence="2">NBRC 100426</strain>
    </source>
</reference>
<name>H5TSJ3_GORO1</name>
<comment type="caution">
    <text evidence="2">The sequence shown here is derived from an EMBL/GenBank/DDBJ whole genome shotgun (WGS) entry which is preliminary data.</text>
</comment>
<sequence>MMTLFWHMNARRRYMPWPPNVPPRGGALSTASPPRSEHNAADDEHNAAVDARDLAEHPEH</sequence>